<dbReference type="WBParaSite" id="ES5_v2.g27171.t1">
    <property type="protein sequence ID" value="ES5_v2.g27171.t1"/>
    <property type="gene ID" value="ES5_v2.g27171"/>
</dbReference>
<evidence type="ECO:0000313" key="2">
    <source>
        <dbReference type="WBParaSite" id="ES5_v2.g27171.t1"/>
    </source>
</evidence>
<proteinExistence type="predicted"/>
<dbReference type="Proteomes" id="UP000887579">
    <property type="component" value="Unplaced"/>
</dbReference>
<evidence type="ECO:0000313" key="1">
    <source>
        <dbReference type="Proteomes" id="UP000887579"/>
    </source>
</evidence>
<sequence length="388" mass="44906">MLLLIICTLSVLFLFHQLFWRRRNLPPGPAPYPILGNIPMMDEKDPDGQLLKLKKQYGPVMTLWLPNPNVIVSDHEIMKATFIKDGEKYAGRPVFNIMKMLMNGNYSLSFNEDSFWRSQRRFGLHVLRDFGVGRPILEETVINQAQDVCTYFKNLNEEPTDLHPVLTTSVGNIIYQLTFNRTTKLDDKLILEMLDHSFIAFQLFNTFTGFLIELWEPFKYLDLAFGSSVKNSLASNDKVIAFLKNEVEDHRKSIDFNNEPRDYIDAFLIEQKKYNPDLSESGEWCDYQIIGSCYDLFTAGVETTTTTIQMMILFAIRNPDIQKKIHEEIDRVIGKDETITMSHQSQLPYFNAFMQEVQRITILLPLNLQHKVTEDVNIGGYHIPKGTT</sequence>
<accession>A0AC34GC72</accession>
<protein>
    <submittedName>
        <fullName evidence="2">Cytochrome P450</fullName>
    </submittedName>
</protein>
<organism evidence="1 2">
    <name type="scientific">Panagrolaimus sp. ES5</name>
    <dbReference type="NCBI Taxonomy" id="591445"/>
    <lineage>
        <taxon>Eukaryota</taxon>
        <taxon>Metazoa</taxon>
        <taxon>Ecdysozoa</taxon>
        <taxon>Nematoda</taxon>
        <taxon>Chromadorea</taxon>
        <taxon>Rhabditida</taxon>
        <taxon>Tylenchina</taxon>
        <taxon>Panagrolaimomorpha</taxon>
        <taxon>Panagrolaimoidea</taxon>
        <taxon>Panagrolaimidae</taxon>
        <taxon>Panagrolaimus</taxon>
    </lineage>
</organism>
<reference evidence="2" key="1">
    <citation type="submission" date="2022-11" db="UniProtKB">
        <authorList>
            <consortium name="WormBaseParasite"/>
        </authorList>
    </citation>
    <scope>IDENTIFICATION</scope>
</reference>
<name>A0AC34GC72_9BILA</name>